<keyword evidence="1" id="KW-0812">Transmembrane</keyword>
<sequence length="550" mass="60599">MRNNRDITFIITAMILISFLAFLSCDQILDRSEELQTMFDFTPTPIAIKGFLSISTFDQDENNVDGEIFIGDNSVGVGTWSGHIEIGKYTISFGRMGGYKLPREQLITIEEGMTTIVKGIYTEKQVRTGILNIWTTPVSGDIFVDDQLVGSGSWNGEIAVGTHIVSFGEVSGYYTPDPQEVIVNIDQTTDVEGIYLELPGTLNIWTTPVSGDIYVDGDWVGNGAWQGDVTPGEYYISFGDVEGYNTPAPLQVTVVTQQTTDVEGVYTEFTATPEISNVTVNGEAPPITVNVNARVTIEWNLANTIEWSIDSRNGNPINPNSGTGSGHKTVQYSAQVMGSDLVTIYATSGHEVVQYAFNIVVGDDDCLITDPLNGSTVGNEVGSGRFENGGGWRSTGGKIVYDLGRSISRGYFEATMRGWSAPAQGSDKSHPLSGWEIANQFNHHYQSGSFWCWRIGRNYHPFKLLAAPQSLHSREETEAGSNSDVNDGQPHNYRFEWNNGTVKFILDGRVLQTWHFHRFSMRYLLIGKDDCYGITSPAPIISNVKICELD</sequence>
<name>A0ABV6YW10_UNCC1</name>
<dbReference type="EMBL" id="JBHPBY010000093">
    <property type="protein sequence ID" value="MFC1850353.1"/>
    <property type="molecule type" value="Genomic_DNA"/>
</dbReference>
<comment type="caution">
    <text evidence="2">The sequence shown here is derived from an EMBL/GenBank/DDBJ whole genome shotgun (WGS) entry which is preliminary data.</text>
</comment>
<dbReference type="PROSITE" id="PS51257">
    <property type="entry name" value="PROKAR_LIPOPROTEIN"/>
    <property type="match status" value="1"/>
</dbReference>
<reference evidence="2 3" key="1">
    <citation type="submission" date="2024-09" db="EMBL/GenBank/DDBJ databases">
        <title>Laminarin stimulates single cell rates of sulfate reduction while oxygen inhibits transcriptomic activity in coastal marine sediment.</title>
        <authorList>
            <person name="Lindsay M."/>
            <person name="Orcutt B."/>
            <person name="Emerson D."/>
            <person name="Stepanauskas R."/>
            <person name="D'Angelo T."/>
        </authorList>
    </citation>
    <scope>NUCLEOTIDE SEQUENCE [LARGE SCALE GENOMIC DNA]</scope>
    <source>
        <strain evidence="2">SAG AM-311-K15</strain>
    </source>
</reference>
<organism evidence="2 3">
    <name type="scientific">candidate division CSSED10-310 bacterium</name>
    <dbReference type="NCBI Taxonomy" id="2855610"/>
    <lineage>
        <taxon>Bacteria</taxon>
        <taxon>Bacteria division CSSED10-310</taxon>
    </lineage>
</organism>
<evidence type="ECO:0000313" key="2">
    <source>
        <dbReference type="EMBL" id="MFC1850353.1"/>
    </source>
</evidence>
<keyword evidence="3" id="KW-1185">Reference proteome</keyword>
<evidence type="ECO:0008006" key="4">
    <source>
        <dbReference type="Google" id="ProtNLM"/>
    </source>
</evidence>
<evidence type="ECO:0000313" key="3">
    <source>
        <dbReference type="Proteomes" id="UP001594351"/>
    </source>
</evidence>
<gene>
    <name evidence="2" type="ORF">ACFL27_09200</name>
</gene>
<accession>A0ABV6YW10</accession>
<evidence type="ECO:0000256" key="1">
    <source>
        <dbReference type="SAM" id="Phobius"/>
    </source>
</evidence>
<proteinExistence type="predicted"/>
<dbReference type="Proteomes" id="UP001594351">
    <property type="component" value="Unassembled WGS sequence"/>
</dbReference>
<keyword evidence="1" id="KW-1133">Transmembrane helix</keyword>
<protein>
    <recommendedName>
        <fullName evidence="4">GH16 domain-containing protein</fullName>
    </recommendedName>
</protein>
<keyword evidence="1" id="KW-0472">Membrane</keyword>
<feature type="transmembrane region" description="Helical" evidence="1">
    <location>
        <begin position="7"/>
        <end position="24"/>
    </location>
</feature>